<organism evidence="7 8">
    <name type="scientific">Hyalella azteca</name>
    <name type="common">Amphipod</name>
    <dbReference type="NCBI Taxonomy" id="294128"/>
    <lineage>
        <taxon>Eukaryota</taxon>
        <taxon>Metazoa</taxon>
        <taxon>Ecdysozoa</taxon>
        <taxon>Arthropoda</taxon>
        <taxon>Crustacea</taxon>
        <taxon>Multicrustacea</taxon>
        <taxon>Malacostraca</taxon>
        <taxon>Eumalacostraca</taxon>
        <taxon>Peracarida</taxon>
        <taxon>Amphipoda</taxon>
        <taxon>Senticaudata</taxon>
        <taxon>Talitrida</taxon>
        <taxon>Talitroidea</taxon>
        <taxon>Hyalellidae</taxon>
        <taxon>Hyalella</taxon>
    </lineage>
</organism>
<dbReference type="RefSeq" id="XP_018026079.1">
    <property type="nucleotide sequence ID" value="XM_018170590.2"/>
</dbReference>
<dbReference type="GeneID" id="108681545"/>
<dbReference type="SUPFAM" id="SSF57845">
    <property type="entry name" value="B-box zinc-binding domain"/>
    <property type="match status" value="1"/>
</dbReference>
<dbReference type="SMART" id="SM00336">
    <property type="entry name" value="BBOX"/>
    <property type="match status" value="1"/>
</dbReference>
<evidence type="ECO:0000259" key="5">
    <source>
        <dbReference type="PROSITE" id="PS50089"/>
    </source>
</evidence>
<evidence type="ECO:0000256" key="2">
    <source>
        <dbReference type="ARBA" id="ARBA00022771"/>
    </source>
</evidence>
<dbReference type="PROSITE" id="PS50119">
    <property type="entry name" value="ZF_BBOX"/>
    <property type="match status" value="1"/>
</dbReference>
<dbReference type="GO" id="GO:0008270">
    <property type="term" value="F:zinc ion binding"/>
    <property type="evidence" value="ECO:0007669"/>
    <property type="project" value="UniProtKB-KW"/>
</dbReference>
<evidence type="ECO:0000313" key="8">
    <source>
        <dbReference type="RefSeq" id="XP_018026079.1"/>
    </source>
</evidence>
<keyword evidence="3" id="KW-0862">Zinc</keyword>
<dbReference type="SUPFAM" id="SSF57850">
    <property type="entry name" value="RING/U-box"/>
    <property type="match status" value="1"/>
</dbReference>
<keyword evidence="1" id="KW-0479">Metal-binding</keyword>
<keyword evidence="7" id="KW-1185">Reference proteome</keyword>
<protein>
    <submittedName>
        <fullName evidence="8">Tripartite motif-containing protein 5</fullName>
    </submittedName>
</protein>
<sequence>MATAILVCEICAEEFDSKTHKPLCLECGHTFCFSCISSLMKNSENKHCPKCRKQISKPAKQIPVNYSIIAANSQGCKRKRSPDSKKLCLQHAKVMEYLCMDCMAPMCSKCLTDNHATHKAKLLDDLCQENDHDDSRAKVHAALNNKLQKLNDMALVANGTLKLMNDITNLKTDIEGFNVSVDARIKSTEEDLQAWSNMDSSDENAKNKCREMLCHINSEHEENLKFTDIKKKLDSATKKCNLLVPTTPSHELMPNDTHWTVTDLSSWKRAIASLINERKPSTLTVVSTHTSPIPGLRLLLSSLTEHNLRNIYLMPMDSFWKPAGQTDDEIGTIIKESGDRLKRLYGTPAQILAYSNNETRPPKKLGVRLSSMKDVERCAEVARVGASVRDVCFVRGVPYNTGVYLRGISWMPCQWHFPDLKDSDLDWFFAILSPVYFPLKYLNLVLPRDSLSEAGARRLLMKMAADFTNMAIYCEPHSEIMTSNETAIECWELSTISIIIGYFQEFTT</sequence>
<reference evidence="8" key="1">
    <citation type="submission" date="2025-08" db="UniProtKB">
        <authorList>
            <consortium name="RefSeq"/>
        </authorList>
    </citation>
    <scope>IDENTIFICATION</scope>
    <source>
        <tissue evidence="8">Whole organism</tissue>
    </source>
</reference>
<gene>
    <name evidence="8" type="primary">LOC108681545</name>
</gene>
<dbReference type="Gene3D" id="3.30.40.10">
    <property type="entry name" value="Zinc/RING finger domain, C3HC4 (zinc finger)"/>
    <property type="match status" value="1"/>
</dbReference>
<dbReference type="Proteomes" id="UP000694843">
    <property type="component" value="Unplaced"/>
</dbReference>
<keyword evidence="2 4" id="KW-0863">Zinc-finger</keyword>
<dbReference type="OrthoDB" id="6362435at2759"/>
<dbReference type="PROSITE" id="PS50089">
    <property type="entry name" value="ZF_RING_2"/>
    <property type="match status" value="1"/>
</dbReference>
<feature type="domain" description="RING-type" evidence="5">
    <location>
        <begin position="8"/>
        <end position="52"/>
    </location>
</feature>
<dbReference type="InterPro" id="IPR000315">
    <property type="entry name" value="Znf_B-box"/>
</dbReference>
<feature type="domain" description="B box-type" evidence="6">
    <location>
        <begin position="83"/>
        <end position="123"/>
    </location>
</feature>
<dbReference type="KEGG" id="hazt:108681545"/>
<name>A0A8B7PIT8_HYAAZ</name>
<accession>A0A8B7PIT8</accession>
<dbReference type="SMART" id="SM00184">
    <property type="entry name" value="RING"/>
    <property type="match status" value="1"/>
</dbReference>
<evidence type="ECO:0000259" key="6">
    <source>
        <dbReference type="PROSITE" id="PS50119"/>
    </source>
</evidence>
<dbReference type="Pfam" id="PF13445">
    <property type="entry name" value="zf-RING_UBOX"/>
    <property type="match status" value="1"/>
</dbReference>
<dbReference type="InterPro" id="IPR017907">
    <property type="entry name" value="Znf_RING_CS"/>
</dbReference>
<dbReference type="Pfam" id="PF00643">
    <property type="entry name" value="zf-B_box"/>
    <property type="match status" value="1"/>
</dbReference>
<dbReference type="InterPro" id="IPR013083">
    <property type="entry name" value="Znf_RING/FYVE/PHD"/>
</dbReference>
<dbReference type="PANTHER" id="PTHR24103">
    <property type="entry name" value="E3 UBIQUITIN-PROTEIN LIGASE TRIM"/>
    <property type="match status" value="1"/>
</dbReference>
<evidence type="ECO:0000256" key="3">
    <source>
        <dbReference type="ARBA" id="ARBA00022833"/>
    </source>
</evidence>
<dbReference type="AlphaFoldDB" id="A0A8B7PIT8"/>
<dbReference type="InterPro" id="IPR001841">
    <property type="entry name" value="Znf_RING"/>
</dbReference>
<evidence type="ECO:0000256" key="4">
    <source>
        <dbReference type="PROSITE-ProRule" id="PRU00024"/>
    </source>
</evidence>
<dbReference type="InterPro" id="IPR027370">
    <property type="entry name" value="Znf-RING_euk"/>
</dbReference>
<dbReference type="PROSITE" id="PS00518">
    <property type="entry name" value="ZF_RING_1"/>
    <property type="match status" value="1"/>
</dbReference>
<evidence type="ECO:0000256" key="1">
    <source>
        <dbReference type="ARBA" id="ARBA00022723"/>
    </source>
</evidence>
<proteinExistence type="predicted"/>
<dbReference type="InterPro" id="IPR050143">
    <property type="entry name" value="TRIM/RBCC"/>
</dbReference>
<evidence type="ECO:0000313" key="7">
    <source>
        <dbReference type="Proteomes" id="UP000694843"/>
    </source>
</evidence>